<keyword evidence="5" id="KW-1185">Reference proteome</keyword>
<dbReference type="OrthoDB" id="7554587at2759"/>
<evidence type="ECO:0000313" key="4">
    <source>
        <dbReference type="EMBL" id="KZC11389.1"/>
    </source>
</evidence>
<feature type="signal peptide" evidence="3">
    <location>
        <begin position="1"/>
        <end position="19"/>
    </location>
</feature>
<evidence type="ECO:0000313" key="5">
    <source>
        <dbReference type="Proteomes" id="UP000076502"/>
    </source>
</evidence>
<dbReference type="EMBL" id="KQ434912">
    <property type="protein sequence ID" value="KZC11389.1"/>
    <property type="molecule type" value="Genomic_DNA"/>
</dbReference>
<proteinExistence type="predicted"/>
<gene>
    <name evidence="4" type="ORF">WN55_02990</name>
</gene>
<keyword evidence="2" id="KW-1133">Transmembrane helix</keyword>
<evidence type="ECO:0000256" key="2">
    <source>
        <dbReference type="SAM" id="Phobius"/>
    </source>
</evidence>
<evidence type="ECO:0000256" key="1">
    <source>
        <dbReference type="SAM" id="MobiDB-lite"/>
    </source>
</evidence>
<sequence length="351" mass="38009">MRVGVCFSIFLLCAALAHAAPASKATEKKSLAEDTKFESKKEDLKIDETGEDKDRTKKSAATFCVEIQPGSSQPTQVSCKDNQVAAQNTPLTIQTDTISQPIQAVSVVQPFMQTIPQPNIVVPQYIPQPFQTVQIVQPPQPCVQSTPSINVVQSVPQSNVIHTSKPKPKPTPASTVEIETTPEPPKPACIEQLPQPLPEPQESFAVLPVAPAFHKNFITIPSSSMVMVPEVEQAQLATIVQVPSVSPCSNPLHGILSPCTCQKNVAVMSDSNVEPMTMKVLPLAPYSSSFASSPYPLVMPYDSKMLPQILTNVSKKNFTIMALCSVTLTWVAHDVFFFAGSSGKTRTSRKK</sequence>
<feature type="region of interest" description="Disordered" evidence="1">
    <location>
        <begin position="24"/>
        <end position="55"/>
    </location>
</feature>
<keyword evidence="2" id="KW-0812">Transmembrane</keyword>
<accession>A0A154PHR9</accession>
<feature type="compositionally biased region" description="Basic and acidic residues" evidence="1">
    <location>
        <begin position="25"/>
        <end position="55"/>
    </location>
</feature>
<feature type="region of interest" description="Disordered" evidence="1">
    <location>
        <begin position="159"/>
        <end position="185"/>
    </location>
</feature>
<feature type="chain" id="PRO_5007599582" evidence="3">
    <location>
        <begin position="20"/>
        <end position="351"/>
    </location>
</feature>
<dbReference type="AlphaFoldDB" id="A0A154PHR9"/>
<organism evidence="4 5">
    <name type="scientific">Dufourea novaeangliae</name>
    <name type="common">Sweat bee</name>
    <dbReference type="NCBI Taxonomy" id="178035"/>
    <lineage>
        <taxon>Eukaryota</taxon>
        <taxon>Metazoa</taxon>
        <taxon>Ecdysozoa</taxon>
        <taxon>Arthropoda</taxon>
        <taxon>Hexapoda</taxon>
        <taxon>Insecta</taxon>
        <taxon>Pterygota</taxon>
        <taxon>Neoptera</taxon>
        <taxon>Endopterygota</taxon>
        <taxon>Hymenoptera</taxon>
        <taxon>Apocrita</taxon>
        <taxon>Aculeata</taxon>
        <taxon>Apoidea</taxon>
        <taxon>Anthophila</taxon>
        <taxon>Halictidae</taxon>
        <taxon>Rophitinae</taxon>
        <taxon>Dufourea</taxon>
    </lineage>
</organism>
<keyword evidence="2" id="KW-0472">Membrane</keyword>
<keyword evidence="3" id="KW-0732">Signal</keyword>
<name>A0A154PHR9_DUFNO</name>
<reference evidence="4 5" key="1">
    <citation type="submission" date="2015-07" db="EMBL/GenBank/DDBJ databases">
        <title>The genome of Dufourea novaeangliae.</title>
        <authorList>
            <person name="Pan H."/>
            <person name="Kapheim K."/>
        </authorList>
    </citation>
    <scope>NUCLEOTIDE SEQUENCE [LARGE SCALE GENOMIC DNA]</scope>
    <source>
        <strain evidence="4">0120121106</strain>
        <tissue evidence="4">Whole body</tissue>
    </source>
</reference>
<protein>
    <submittedName>
        <fullName evidence="4">Uncharacterized protein</fullName>
    </submittedName>
</protein>
<evidence type="ECO:0000256" key="3">
    <source>
        <dbReference type="SAM" id="SignalP"/>
    </source>
</evidence>
<feature type="transmembrane region" description="Helical" evidence="2">
    <location>
        <begin position="318"/>
        <end position="341"/>
    </location>
</feature>
<dbReference type="Proteomes" id="UP000076502">
    <property type="component" value="Unassembled WGS sequence"/>
</dbReference>